<organism evidence="1">
    <name type="scientific">marine metagenome</name>
    <dbReference type="NCBI Taxonomy" id="408172"/>
    <lineage>
        <taxon>unclassified sequences</taxon>
        <taxon>metagenomes</taxon>
        <taxon>ecological metagenomes</taxon>
    </lineage>
</organism>
<protein>
    <recommendedName>
        <fullName evidence="2">Methyltransferase type 11 domain-containing protein</fullName>
    </recommendedName>
</protein>
<gene>
    <name evidence="1" type="ORF">METZ01_LOCUS242891</name>
</gene>
<proteinExistence type="predicted"/>
<feature type="non-terminal residue" evidence="1">
    <location>
        <position position="199"/>
    </location>
</feature>
<name>A0A382HSX5_9ZZZZ</name>
<sequence>MTFDSVALLPHPELTSYLHQLLPAAATRLVVCGAGIAIGAPPAAPTPEFFQDMAQLQDAPPAEALLLGECAVPPTRQEAEAALRLLQPGGTLVWLIPQTRGAAQLEQLLHLSTGDEPRPLSTTAIAGLLEAHGFDVILDACRILTSDPSAALQGIAAAVDDHDGDGAALLRDASATHLLLVAHAPRQRSEGSGSADARR</sequence>
<accession>A0A382HSX5</accession>
<dbReference type="EMBL" id="UINC01062937">
    <property type="protein sequence ID" value="SVB90037.1"/>
    <property type="molecule type" value="Genomic_DNA"/>
</dbReference>
<dbReference type="AlphaFoldDB" id="A0A382HSX5"/>
<evidence type="ECO:0000313" key="1">
    <source>
        <dbReference type="EMBL" id="SVB90037.1"/>
    </source>
</evidence>
<reference evidence="1" key="1">
    <citation type="submission" date="2018-05" db="EMBL/GenBank/DDBJ databases">
        <authorList>
            <person name="Lanie J.A."/>
            <person name="Ng W.-L."/>
            <person name="Kazmierczak K.M."/>
            <person name="Andrzejewski T.M."/>
            <person name="Davidsen T.M."/>
            <person name="Wayne K.J."/>
            <person name="Tettelin H."/>
            <person name="Glass J.I."/>
            <person name="Rusch D."/>
            <person name="Podicherti R."/>
            <person name="Tsui H.-C.T."/>
            <person name="Winkler M.E."/>
        </authorList>
    </citation>
    <scope>NUCLEOTIDE SEQUENCE</scope>
</reference>
<evidence type="ECO:0008006" key="2">
    <source>
        <dbReference type="Google" id="ProtNLM"/>
    </source>
</evidence>